<evidence type="ECO:0000256" key="1">
    <source>
        <dbReference type="ARBA" id="ARBA00023015"/>
    </source>
</evidence>
<keyword evidence="8" id="KW-1185">Reference proteome</keyword>
<keyword evidence="3" id="KW-0804">Transcription</keyword>
<dbReference type="InterPro" id="IPR017930">
    <property type="entry name" value="Myb_dom"/>
</dbReference>
<dbReference type="Proteomes" id="UP000309038">
    <property type="component" value="Unassembled WGS sequence"/>
</dbReference>
<evidence type="ECO:0000256" key="2">
    <source>
        <dbReference type="ARBA" id="ARBA00023125"/>
    </source>
</evidence>
<dbReference type="Pfam" id="PF13921">
    <property type="entry name" value="Myb_DNA-bind_6"/>
    <property type="match status" value="1"/>
</dbReference>
<dbReference type="PANTHER" id="PTHR46621">
    <property type="entry name" value="SNRNA-ACTIVATING PROTEIN COMPLEX SUBUNIT 4"/>
    <property type="match status" value="1"/>
</dbReference>
<feature type="domain" description="Myb-like" evidence="5">
    <location>
        <begin position="65"/>
        <end position="103"/>
    </location>
</feature>
<dbReference type="SUPFAM" id="SSF46689">
    <property type="entry name" value="Homeodomain-like"/>
    <property type="match status" value="1"/>
</dbReference>
<feature type="domain" description="Myb-like" evidence="5">
    <location>
        <begin position="8"/>
        <end position="64"/>
    </location>
</feature>
<gene>
    <name evidence="7" type="ORF">EW026_g7286</name>
</gene>
<dbReference type="GO" id="GO:0019185">
    <property type="term" value="C:snRNA-activating protein complex"/>
    <property type="evidence" value="ECO:0007669"/>
    <property type="project" value="TreeGrafter"/>
</dbReference>
<evidence type="ECO:0000313" key="8">
    <source>
        <dbReference type="Proteomes" id="UP000309038"/>
    </source>
</evidence>
<dbReference type="GO" id="GO:0001006">
    <property type="term" value="F:RNA polymerase III type 3 promoter sequence-specific DNA binding"/>
    <property type="evidence" value="ECO:0007669"/>
    <property type="project" value="TreeGrafter"/>
</dbReference>
<organism evidence="7 8">
    <name type="scientific">Hermanssonia centrifuga</name>
    <dbReference type="NCBI Taxonomy" id="98765"/>
    <lineage>
        <taxon>Eukaryota</taxon>
        <taxon>Fungi</taxon>
        <taxon>Dikarya</taxon>
        <taxon>Basidiomycota</taxon>
        <taxon>Agaricomycotina</taxon>
        <taxon>Agaricomycetes</taxon>
        <taxon>Polyporales</taxon>
        <taxon>Meruliaceae</taxon>
        <taxon>Hermanssonia</taxon>
    </lineage>
</organism>
<dbReference type="EMBL" id="SGPJ01000498">
    <property type="protein sequence ID" value="THG94124.1"/>
    <property type="molecule type" value="Genomic_DNA"/>
</dbReference>
<proteinExistence type="predicted"/>
<sequence length="262" mass="29764">MYSQDDIAQPRDRRAWTEEEDELLRAAIDQEDADASPPSKWHAIAKHIPHRTNKDCRKRWWAQMATRVSKGSWSTEEDERLFSAVDELGTKWAAVAGRVGTRNSGRSATSKGRGGARSLVGKHCSDLSAWPNRTRSKEQIQPPYPGHLGSLIVHERSSDVRCFSYASQDYARFLNLFIILPIISALHGNTASITQQRIESRQQHGHSPNPRRSYSTFAYRHQAPMEYNGGRWTAPRRRSGIGSFGFDFSFITIILPSRITKR</sequence>
<keyword evidence="4" id="KW-0539">Nucleus</keyword>
<dbReference type="PANTHER" id="PTHR46621:SF1">
    <property type="entry name" value="SNRNA-ACTIVATING PROTEIN COMPLEX SUBUNIT 4"/>
    <property type="match status" value="1"/>
</dbReference>
<reference evidence="7 8" key="1">
    <citation type="submission" date="2019-02" db="EMBL/GenBank/DDBJ databases">
        <title>Genome sequencing of the rare red list fungi Phlebia centrifuga.</title>
        <authorList>
            <person name="Buettner E."/>
            <person name="Kellner H."/>
        </authorList>
    </citation>
    <scope>NUCLEOTIDE SEQUENCE [LARGE SCALE GENOMIC DNA]</scope>
    <source>
        <strain evidence="7 8">DSM 108282</strain>
    </source>
</reference>
<dbReference type="GO" id="GO:0042795">
    <property type="term" value="P:snRNA transcription by RNA polymerase II"/>
    <property type="evidence" value="ECO:0007669"/>
    <property type="project" value="TreeGrafter"/>
</dbReference>
<dbReference type="AlphaFoldDB" id="A0A4S4K8B2"/>
<evidence type="ECO:0000259" key="6">
    <source>
        <dbReference type="PROSITE" id="PS51294"/>
    </source>
</evidence>
<evidence type="ECO:0000256" key="3">
    <source>
        <dbReference type="ARBA" id="ARBA00023163"/>
    </source>
</evidence>
<dbReference type="GO" id="GO:0042796">
    <property type="term" value="P:snRNA transcription by RNA polymerase III"/>
    <property type="evidence" value="ECO:0007669"/>
    <property type="project" value="TreeGrafter"/>
</dbReference>
<dbReference type="SMART" id="SM00717">
    <property type="entry name" value="SANT"/>
    <property type="match status" value="2"/>
</dbReference>
<dbReference type="PROSITE" id="PS50090">
    <property type="entry name" value="MYB_LIKE"/>
    <property type="match status" value="2"/>
</dbReference>
<feature type="domain" description="HTH myb-type" evidence="6">
    <location>
        <begin position="70"/>
        <end position="103"/>
    </location>
</feature>
<accession>A0A4S4K8B2</accession>
<dbReference type="InterPro" id="IPR009057">
    <property type="entry name" value="Homeodomain-like_sf"/>
</dbReference>
<evidence type="ECO:0000259" key="5">
    <source>
        <dbReference type="PROSITE" id="PS50090"/>
    </source>
</evidence>
<feature type="domain" description="HTH myb-type" evidence="6">
    <location>
        <begin position="8"/>
        <end position="68"/>
    </location>
</feature>
<dbReference type="CDD" id="cd00167">
    <property type="entry name" value="SANT"/>
    <property type="match status" value="2"/>
</dbReference>
<comment type="caution">
    <text evidence="7">The sequence shown here is derived from an EMBL/GenBank/DDBJ whole genome shotgun (WGS) entry which is preliminary data.</text>
</comment>
<evidence type="ECO:0000313" key="7">
    <source>
        <dbReference type="EMBL" id="THG94124.1"/>
    </source>
</evidence>
<name>A0A4S4K8B2_9APHY</name>
<dbReference type="InterPro" id="IPR001005">
    <property type="entry name" value="SANT/Myb"/>
</dbReference>
<keyword evidence="2" id="KW-0238">DNA-binding</keyword>
<dbReference type="Gene3D" id="1.10.10.60">
    <property type="entry name" value="Homeodomain-like"/>
    <property type="match status" value="2"/>
</dbReference>
<dbReference type="GO" id="GO:0000978">
    <property type="term" value="F:RNA polymerase II cis-regulatory region sequence-specific DNA binding"/>
    <property type="evidence" value="ECO:0007669"/>
    <property type="project" value="TreeGrafter"/>
</dbReference>
<protein>
    <submittedName>
        <fullName evidence="7">Uncharacterized protein</fullName>
    </submittedName>
</protein>
<keyword evidence="1" id="KW-0805">Transcription regulation</keyword>
<dbReference type="PROSITE" id="PS51294">
    <property type="entry name" value="HTH_MYB"/>
    <property type="match status" value="2"/>
</dbReference>
<dbReference type="InterPro" id="IPR051575">
    <property type="entry name" value="Myb-like_DNA-bd"/>
</dbReference>
<evidence type="ECO:0000256" key="4">
    <source>
        <dbReference type="ARBA" id="ARBA00023242"/>
    </source>
</evidence>